<protein>
    <submittedName>
        <fullName evidence="3">Alpha/beta hydrolase</fullName>
    </submittedName>
</protein>
<evidence type="ECO:0000313" key="4">
    <source>
        <dbReference type="Proteomes" id="UP000681317"/>
    </source>
</evidence>
<dbReference type="GO" id="GO:0016787">
    <property type="term" value="F:hydrolase activity"/>
    <property type="evidence" value="ECO:0007669"/>
    <property type="project" value="UniProtKB-KW"/>
</dbReference>
<keyword evidence="3" id="KW-0378">Hydrolase</keyword>
<dbReference type="SUPFAM" id="SSF53474">
    <property type="entry name" value="alpha/beta-Hydrolases"/>
    <property type="match status" value="1"/>
</dbReference>
<dbReference type="InterPro" id="IPR029058">
    <property type="entry name" value="AB_hydrolase_fold"/>
</dbReference>
<dbReference type="Gene3D" id="3.40.50.1820">
    <property type="entry name" value="alpha/beta hydrolase"/>
    <property type="match status" value="1"/>
</dbReference>
<comment type="similarity">
    <text evidence="1">Belongs to the AB hydrolase superfamily. AB hydrolase 4 family.</text>
</comment>
<dbReference type="InterPro" id="IPR000073">
    <property type="entry name" value="AB_hydrolase_1"/>
</dbReference>
<keyword evidence="4" id="KW-1185">Reference proteome</keyword>
<dbReference type="InterPro" id="IPR050960">
    <property type="entry name" value="AB_hydrolase_4_sf"/>
</dbReference>
<sequence>MSSSVGSPTCDGLERDLDTGRASLRDMLTARDYRPPRSLYSPHLQSVLGSSALRRRRGRSAMAASGAVTTAHIIDAGDGVRLQGLHSAMPGVTPRALALLLHGWEGSAESSYMQLTAARLLARGFEVFRLNFRDHGDTHHLNEGLFHSNRIDEVVHAAAEIAHRYATRPMVVAGYSLGGNFALRIALRAQAAGIPLVHVAAVCPVLDPARTMDNMERGLPLYMWYFERKWRESLARKRKLFPQHHDFDDQVLGLRMRPLTQWMVERHTQFGSLDGYFQGYSIAGDRLASLSVPASILMSEDDPVIPVDEFRQLALPAHAHLDIAPHGGHCGFLENWRGDGFAERWVAERLDAAVDLSVATSPALA</sequence>
<dbReference type="Proteomes" id="UP000681317">
    <property type="component" value="Chromosome"/>
</dbReference>
<reference evidence="3 4" key="1">
    <citation type="submission" date="2021-03" db="EMBL/GenBank/DDBJ databases">
        <title>Complete Genome Sequences of Two Lysobacter Strains Isolated from Sea Water (Lysobacter caseinilyticus) and Soil (Lysobacter helvus) in South Korea.</title>
        <authorList>
            <person name="Watanabe Y."/>
            <person name="Arakawa K."/>
        </authorList>
    </citation>
    <scope>NUCLEOTIDE SEQUENCE [LARGE SCALE GENOMIC DNA]</scope>
    <source>
        <strain evidence="3 4">KVB24</strain>
    </source>
</reference>
<organism evidence="3 4">
    <name type="scientific">Noviluteimonas caseinilytica</name>
    <dbReference type="NCBI Taxonomy" id="2675101"/>
    <lineage>
        <taxon>Bacteria</taxon>
        <taxon>Pseudomonadati</taxon>
        <taxon>Pseudomonadota</taxon>
        <taxon>Gammaproteobacteria</taxon>
        <taxon>Lysobacterales</taxon>
        <taxon>Lysobacteraceae</taxon>
        <taxon>Noviluteimonas</taxon>
    </lineage>
</organism>
<evidence type="ECO:0000313" key="3">
    <source>
        <dbReference type="EMBL" id="BCT92320.1"/>
    </source>
</evidence>
<evidence type="ECO:0000259" key="2">
    <source>
        <dbReference type="Pfam" id="PF12697"/>
    </source>
</evidence>
<dbReference type="InterPro" id="IPR012020">
    <property type="entry name" value="ABHD4"/>
</dbReference>
<dbReference type="PANTHER" id="PTHR10794:SF63">
    <property type="entry name" value="ALPHA_BETA HYDROLASE 1, ISOFORM A"/>
    <property type="match status" value="1"/>
</dbReference>
<evidence type="ECO:0000256" key="1">
    <source>
        <dbReference type="ARBA" id="ARBA00010884"/>
    </source>
</evidence>
<proteinExistence type="inferred from homology"/>
<accession>A0ABM7Q4T1</accession>
<dbReference type="PIRSF" id="PIRSF005211">
    <property type="entry name" value="Ab_hydro_YheT"/>
    <property type="match status" value="1"/>
</dbReference>
<gene>
    <name evidence="3" type="ORF">LYSCAS_13440</name>
</gene>
<dbReference type="PANTHER" id="PTHR10794">
    <property type="entry name" value="ABHYDROLASE DOMAIN-CONTAINING PROTEIN"/>
    <property type="match status" value="1"/>
</dbReference>
<dbReference type="EMBL" id="AP024545">
    <property type="protein sequence ID" value="BCT92320.1"/>
    <property type="molecule type" value="Genomic_DNA"/>
</dbReference>
<dbReference type="Pfam" id="PF12697">
    <property type="entry name" value="Abhydrolase_6"/>
    <property type="match status" value="1"/>
</dbReference>
<feature type="domain" description="AB hydrolase-1" evidence="2">
    <location>
        <begin position="99"/>
        <end position="335"/>
    </location>
</feature>
<name>A0ABM7Q4T1_9GAMM</name>